<dbReference type="Proteomes" id="UP000199476">
    <property type="component" value="Unassembled WGS sequence"/>
</dbReference>
<dbReference type="GO" id="GO:0004518">
    <property type="term" value="F:nuclease activity"/>
    <property type="evidence" value="ECO:0007669"/>
    <property type="project" value="InterPro"/>
</dbReference>
<dbReference type="RefSeq" id="WP_089758925.1">
    <property type="nucleotide sequence ID" value="NZ_FNGO01000005.1"/>
</dbReference>
<protein>
    <recommendedName>
        <fullName evidence="1">BFN domain-containing protein</fullName>
    </recommendedName>
</protein>
<dbReference type="AlphaFoldDB" id="A0A1G9KVD2"/>
<keyword evidence="3" id="KW-1185">Reference proteome</keyword>
<reference evidence="2 3" key="1">
    <citation type="submission" date="2016-10" db="EMBL/GenBank/DDBJ databases">
        <authorList>
            <person name="de Groot N.N."/>
        </authorList>
    </citation>
    <scope>NUCLEOTIDE SEQUENCE [LARGE SCALE GENOMIC DNA]</scope>
    <source>
        <strain evidence="2 3">SLAS-1</strain>
    </source>
</reference>
<dbReference type="PANTHER" id="PTHR15160">
    <property type="entry name" value="VON HIPPEL-LINDAU PROTEIN"/>
    <property type="match status" value="1"/>
</dbReference>
<accession>A0A1G9KVD2</accession>
<dbReference type="InterPro" id="IPR036104">
    <property type="entry name" value="BFN_sf"/>
</dbReference>
<dbReference type="InterPro" id="IPR003729">
    <property type="entry name" value="Bi_nuclease_dom"/>
</dbReference>
<dbReference type="Gene3D" id="3.10.690.10">
    <property type="entry name" value="Bifunctional nuclease domain"/>
    <property type="match status" value="1"/>
</dbReference>
<proteinExistence type="predicted"/>
<dbReference type="PANTHER" id="PTHR15160:SF1">
    <property type="entry name" value="VON HIPPEL-LINDAU DISEASE TUMOR SUPPRESSOR"/>
    <property type="match status" value="1"/>
</dbReference>
<feature type="domain" description="BFN" evidence="1">
    <location>
        <begin position="1"/>
        <end position="132"/>
    </location>
</feature>
<dbReference type="SUPFAM" id="SSF103256">
    <property type="entry name" value="Hypothetical protein TM0160"/>
    <property type="match status" value="1"/>
</dbReference>
<evidence type="ECO:0000313" key="3">
    <source>
        <dbReference type="Proteomes" id="UP000199476"/>
    </source>
</evidence>
<organism evidence="2 3">
    <name type="scientific">Halarsenatibacter silvermanii</name>
    <dbReference type="NCBI Taxonomy" id="321763"/>
    <lineage>
        <taxon>Bacteria</taxon>
        <taxon>Bacillati</taxon>
        <taxon>Bacillota</taxon>
        <taxon>Clostridia</taxon>
        <taxon>Halanaerobiales</taxon>
        <taxon>Halarsenatibacteraceae</taxon>
        <taxon>Halarsenatibacter</taxon>
    </lineage>
</organism>
<dbReference type="Pfam" id="PF02577">
    <property type="entry name" value="BFN_dom"/>
    <property type="match status" value="1"/>
</dbReference>
<sequence>MREVYVRAVGVNPDSQTPVILLQEEDGSGILPIGVGHAEAQAIMVALKDIELPRPISYDLMKKVMNSFDASPEKVIVNDLKDGTFYARFIVRHGDEQLTFDARPSDSIAMALRTDTPIYIADEVAHRALVRKEIVQEDENVTEEVKEEREQFRDFVDDVFENVEIDEEIDSEGEEEL</sequence>
<dbReference type="PROSITE" id="PS51658">
    <property type="entry name" value="BFN"/>
    <property type="match status" value="1"/>
</dbReference>
<dbReference type="OrthoDB" id="9788698at2"/>
<gene>
    <name evidence="2" type="ORF">SAMN04488692_105110</name>
</gene>
<evidence type="ECO:0000313" key="2">
    <source>
        <dbReference type="EMBL" id="SDL53514.1"/>
    </source>
</evidence>
<dbReference type="STRING" id="321763.SAMN04488692_105110"/>
<name>A0A1G9KVD2_9FIRM</name>
<dbReference type="EMBL" id="FNGO01000005">
    <property type="protein sequence ID" value="SDL53514.1"/>
    <property type="molecule type" value="Genomic_DNA"/>
</dbReference>
<evidence type="ECO:0000259" key="1">
    <source>
        <dbReference type="PROSITE" id="PS51658"/>
    </source>
</evidence>